<dbReference type="EMBL" id="FUHU01000036">
    <property type="protein sequence ID" value="SJM62751.1"/>
    <property type="molecule type" value="Genomic_DNA"/>
</dbReference>
<dbReference type="PANTHER" id="PTHR46797:SF1">
    <property type="entry name" value="METHYLPHOSPHONATE SYNTHASE"/>
    <property type="match status" value="1"/>
</dbReference>
<accession>A0A1R4G3L1</accession>
<dbReference type="Proteomes" id="UP000195787">
    <property type="component" value="Unassembled WGS sequence"/>
</dbReference>
<dbReference type="InterPro" id="IPR010982">
    <property type="entry name" value="Lambda_DNA-bd_dom_sf"/>
</dbReference>
<dbReference type="PROSITE" id="PS50943">
    <property type="entry name" value="HTH_CROC1"/>
    <property type="match status" value="1"/>
</dbReference>
<sequence>MAAQHSEAAKFLGQRIREQRRARGCTLEDLGELAELAWTNIAKIERGEVSPSIETVVRISTALNLDPSVLVKDMHADMYPGRTHKFTAKDLTRARMSRG</sequence>
<evidence type="ECO:0000256" key="1">
    <source>
        <dbReference type="ARBA" id="ARBA00023125"/>
    </source>
</evidence>
<dbReference type="Gene3D" id="1.10.260.40">
    <property type="entry name" value="lambda repressor-like DNA-binding domains"/>
    <property type="match status" value="1"/>
</dbReference>
<dbReference type="GeneID" id="303173259"/>
<feature type="domain" description="HTH cro/C1-type" evidence="2">
    <location>
        <begin position="16"/>
        <end position="70"/>
    </location>
</feature>
<dbReference type="GO" id="GO:0003700">
    <property type="term" value="F:DNA-binding transcription factor activity"/>
    <property type="evidence" value="ECO:0007669"/>
    <property type="project" value="TreeGrafter"/>
</dbReference>
<protein>
    <recommendedName>
        <fullName evidence="2">HTH cro/C1-type domain-containing protein</fullName>
    </recommendedName>
</protein>
<evidence type="ECO:0000259" key="2">
    <source>
        <dbReference type="PROSITE" id="PS50943"/>
    </source>
</evidence>
<dbReference type="CDD" id="cd00093">
    <property type="entry name" value="HTH_XRE"/>
    <property type="match status" value="1"/>
</dbReference>
<dbReference type="PANTHER" id="PTHR46797">
    <property type="entry name" value="HTH-TYPE TRANSCRIPTIONAL REGULATOR"/>
    <property type="match status" value="1"/>
</dbReference>
<evidence type="ECO:0000313" key="3">
    <source>
        <dbReference type="EMBL" id="SJM62751.1"/>
    </source>
</evidence>
<keyword evidence="1" id="KW-0238">DNA-binding</keyword>
<dbReference type="SMART" id="SM00530">
    <property type="entry name" value="HTH_XRE"/>
    <property type="match status" value="1"/>
</dbReference>
<organism evidence="3 4">
    <name type="scientific">Agrococcus casei LMG 22410</name>
    <dbReference type="NCBI Taxonomy" id="1255656"/>
    <lineage>
        <taxon>Bacteria</taxon>
        <taxon>Bacillati</taxon>
        <taxon>Actinomycetota</taxon>
        <taxon>Actinomycetes</taxon>
        <taxon>Micrococcales</taxon>
        <taxon>Microbacteriaceae</taxon>
        <taxon>Agrococcus</taxon>
    </lineage>
</organism>
<dbReference type="GO" id="GO:0003677">
    <property type="term" value="F:DNA binding"/>
    <property type="evidence" value="ECO:0007669"/>
    <property type="project" value="UniProtKB-KW"/>
</dbReference>
<dbReference type="SUPFAM" id="SSF47413">
    <property type="entry name" value="lambda repressor-like DNA-binding domains"/>
    <property type="match status" value="1"/>
</dbReference>
<dbReference type="InterPro" id="IPR050807">
    <property type="entry name" value="TransReg_Diox_bact_type"/>
</dbReference>
<dbReference type="GO" id="GO:0005829">
    <property type="term" value="C:cytosol"/>
    <property type="evidence" value="ECO:0007669"/>
    <property type="project" value="TreeGrafter"/>
</dbReference>
<evidence type="ECO:0000313" key="4">
    <source>
        <dbReference type="Proteomes" id="UP000195787"/>
    </source>
</evidence>
<name>A0A1R4G3L1_9MICO</name>
<gene>
    <name evidence="3" type="ORF">CZ674_08535</name>
</gene>
<dbReference type="OrthoDB" id="4990661at2"/>
<keyword evidence="4" id="KW-1185">Reference proteome</keyword>
<dbReference type="InterPro" id="IPR001387">
    <property type="entry name" value="Cro/C1-type_HTH"/>
</dbReference>
<dbReference type="RefSeq" id="WP_086992122.1">
    <property type="nucleotide sequence ID" value="NZ_FUHU01000036.1"/>
</dbReference>
<reference evidence="3 4" key="1">
    <citation type="submission" date="2017-02" db="EMBL/GenBank/DDBJ databases">
        <authorList>
            <person name="Peterson S.W."/>
        </authorList>
    </citation>
    <scope>NUCLEOTIDE SEQUENCE [LARGE SCALE GENOMIC DNA]</scope>
    <source>
        <strain evidence="3 4">LMG 22410</strain>
    </source>
</reference>
<proteinExistence type="predicted"/>
<dbReference type="Pfam" id="PF01381">
    <property type="entry name" value="HTH_3"/>
    <property type="match status" value="1"/>
</dbReference>
<dbReference type="AlphaFoldDB" id="A0A1R4G3L1"/>